<evidence type="ECO:0008006" key="4">
    <source>
        <dbReference type="Google" id="ProtNLM"/>
    </source>
</evidence>
<dbReference type="Proteomes" id="UP001500320">
    <property type="component" value="Unassembled WGS sequence"/>
</dbReference>
<comment type="caution">
    <text evidence="2">The sequence shown here is derived from an EMBL/GenBank/DDBJ whole genome shotgun (WGS) entry which is preliminary data.</text>
</comment>
<protein>
    <recommendedName>
        <fullName evidence="4">2-phosphoglycerate kinase</fullName>
    </recommendedName>
</protein>
<reference evidence="3" key="1">
    <citation type="journal article" date="2019" name="Int. J. Syst. Evol. Microbiol.">
        <title>The Global Catalogue of Microorganisms (GCM) 10K type strain sequencing project: providing services to taxonomists for standard genome sequencing and annotation.</title>
        <authorList>
            <consortium name="The Broad Institute Genomics Platform"/>
            <consortium name="The Broad Institute Genome Sequencing Center for Infectious Disease"/>
            <person name="Wu L."/>
            <person name="Ma J."/>
        </authorList>
    </citation>
    <scope>NUCLEOTIDE SEQUENCE [LARGE SCALE GENOMIC DNA]</scope>
    <source>
        <strain evidence="3">JCM 9373</strain>
    </source>
</reference>
<proteinExistence type="predicted"/>
<accession>A0ABP6MY92</accession>
<dbReference type="EMBL" id="BAAAUT010000014">
    <property type="protein sequence ID" value="GAA3130264.1"/>
    <property type="molecule type" value="Genomic_DNA"/>
</dbReference>
<sequence length="226" mass="23538">MRGMVGGWKVLLLGGASGTGKSRVSYPLARRYGVALVELDDIVEALQAVTTPEQQPLLHYWNTHPEAAHLPPDEIVRLQIATCEALAPAVEAVVANHLETGTPVVIEGDYLLPSLAAELAGRYGGGAGRTAGAPETAGAPGPQGGGDAPGGHGDVVAAFLHEPDRAQLVENYRRREPGAGEQTGRAEVSARYGDWLAARAAEAGVPVVPARPWSTAVRRVIEVLGP</sequence>
<feature type="region of interest" description="Disordered" evidence="1">
    <location>
        <begin position="127"/>
        <end position="154"/>
    </location>
</feature>
<feature type="compositionally biased region" description="Low complexity" evidence="1">
    <location>
        <begin position="130"/>
        <end position="140"/>
    </location>
</feature>
<evidence type="ECO:0000256" key="1">
    <source>
        <dbReference type="SAM" id="MobiDB-lite"/>
    </source>
</evidence>
<dbReference type="InterPro" id="IPR027417">
    <property type="entry name" value="P-loop_NTPase"/>
</dbReference>
<evidence type="ECO:0000313" key="2">
    <source>
        <dbReference type="EMBL" id="GAA3130264.1"/>
    </source>
</evidence>
<dbReference type="SUPFAM" id="SSF52540">
    <property type="entry name" value="P-loop containing nucleoside triphosphate hydrolases"/>
    <property type="match status" value="1"/>
</dbReference>
<feature type="compositionally biased region" description="Gly residues" evidence="1">
    <location>
        <begin position="141"/>
        <end position="153"/>
    </location>
</feature>
<keyword evidence="3" id="KW-1185">Reference proteome</keyword>
<name>A0ABP6MY92_9ACTN</name>
<evidence type="ECO:0000313" key="3">
    <source>
        <dbReference type="Proteomes" id="UP001500320"/>
    </source>
</evidence>
<organism evidence="2 3">
    <name type="scientific">Planomonospora alba</name>
    <dbReference type="NCBI Taxonomy" id="161354"/>
    <lineage>
        <taxon>Bacteria</taxon>
        <taxon>Bacillati</taxon>
        <taxon>Actinomycetota</taxon>
        <taxon>Actinomycetes</taxon>
        <taxon>Streptosporangiales</taxon>
        <taxon>Streptosporangiaceae</taxon>
        <taxon>Planomonospora</taxon>
    </lineage>
</organism>
<dbReference type="Gene3D" id="3.40.50.300">
    <property type="entry name" value="P-loop containing nucleotide triphosphate hydrolases"/>
    <property type="match status" value="1"/>
</dbReference>
<gene>
    <name evidence="2" type="ORF">GCM10010466_21170</name>
</gene>